<keyword evidence="3" id="KW-1133">Transmembrane helix</keyword>
<evidence type="ECO:0000256" key="2">
    <source>
        <dbReference type="SAM" id="MobiDB-lite"/>
    </source>
</evidence>
<dbReference type="Proteomes" id="UP000184330">
    <property type="component" value="Unassembled WGS sequence"/>
</dbReference>
<keyword evidence="3" id="KW-0472">Membrane</keyword>
<organism evidence="4 5">
    <name type="scientific">Phialocephala subalpina</name>
    <dbReference type="NCBI Taxonomy" id="576137"/>
    <lineage>
        <taxon>Eukaryota</taxon>
        <taxon>Fungi</taxon>
        <taxon>Dikarya</taxon>
        <taxon>Ascomycota</taxon>
        <taxon>Pezizomycotina</taxon>
        <taxon>Leotiomycetes</taxon>
        <taxon>Helotiales</taxon>
        <taxon>Mollisiaceae</taxon>
        <taxon>Phialocephala</taxon>
        <taxon>Phialocephala fortinii species complex</taxon>
    </lineage>
</organism>
<evidence type="ECO:0000256" key="3">
    <source>
        <dbReference type="SAM" id="Phobius"/>
    </source>
</evidence>
<dbReference type="AlphaFoldDB" id="A0A1L7X863"/>
<feature type="compositionally biased region" description="Basic and acidic residues" evidence="2">
    <location>
        <begin position="170"/>
        <end position="180"/>
    </location>
</feature>
<proteinExistence type="predicted"/>
<evidence type="ECO:0000313" key="5">
    <source>
        <dbReference type="Proteomes" id="UP000184330"/>
    </source>
</evidence>
<name>A0A1L7X863_9HELO</name>
<protein>
    <submittedName>
        <fullName evidence="4">Uncharacterized protein</fullName>
    </submittedName>
</protein>
<sequence>MTAICCLSCSYTGDISQKNLCWSTLRLGAIYIGSWGYDYPSGYIYKSLATVLTTPLSGVVDYMALIWRNADLSLTASTRATIPPSITSPTSTPQMYITTSIKSSLTPSSSSSNSTSAKNTASFSPTTKVTLGVSLLLFRVLLLTALAYFISCHRRKHQKPKSTVPTYPELDEKPSARVENGEPAEPTELDSPQASSPWVMEKGVKLDSRVLEQGDNALKLKGAEKLVATNYDNRGLSTDRIELEATGFGNADQGRGVEAAGNVPGGKRKGKNFAQASAAVEDTPIAHTENAGKAEDIAALKDELESVRERKRVLNALRTAHEENELLLQKRLEATILRKAERQHDP</sequence>
<evidence type="ECO:0000313" key="4">
    <source>
        <dbReference type="EMBL" id="CZR61215.1"/>
    </source>
</evidence>
<feature type="coiled-coil region" evidence="1">
    <location>
        <begin position="290"/>
        <end position="317"/>
    </location>
</feature>
<feature type="region of interest" description="Disordered" evidence="2">
    <location>
        <begin position="103"/>
        <end position="122"/>
    </location>
</feature>
<keyword evidence="5" id="KW-1185">Reference proteome</keyword>
<gene>
    <name evidence="4" type="ORF">PAC_11111</name>
</gene>
<feature type="region of interest" description="Disordered" evidence="2">
    <location>
        <begin position="159"/>
        <end position="196"/>
    </location>
</feature>
<feature type="transmembrane region" description="Helical" evidence="3">
    <location>
        <begin position="129"/>
        <end position="151"/>
    </location>
</feature>
<reference evidence="4 5" key="1">
    <citation type="submission" date="2016-03" db="EMBL/GenBank/DDBJ databases">
        <authorList>
            <person name="Ploux O."/>
        </authorList>
    </citation>
    <scope>NUCLEOTIDE SEQUENCE [LARGE SCALE GENOMIC DNA]</scope>
    <source>
        <strain evidence="4 5">UAMH 11012</strain>
    </source>
</reference>
<accession>A0A1L7X863</accession>
<keyword evidence="1" id="KW-0175">Coiled coil</keyword>
<dbReference type="EMBL" id="FJOG01000017">
    <property type="protein sequence ID" value="CZR61215.1"/>
    <property type="molecule type" value="Genomic_DNA"/>
</dbReference>
<keyword evidence="3" id="KW-0812">Transmembrane</keyword>
<evidence type="ECO:0000256" key="1">
    <source>
        <dbReference type="SAM" id="Coils"/>
    </source>
</evidence>